<sequence>TEGKKNRCVSLCFTSSLCYSTDYTKCCYTKVCQRRSDSLLGKKTRRICSRRSAYLGTSQLSTWIRSTYLGSRKVSYYERPAYLATKEVPALRCAVQET</sequence>
<reference evidence="1 2" key="1">
    <citation type="submission" date="2014-03" db="EMBL/GenBank/DDBJ databases">
        <title>Draft genome of the hookworm Oesophagostomum dentatum.</title>
        <authorList>
            <person name="Mitreva M."/>
        </authorList>
    </citation>
    <scope>NUCLEOTIDE SEQUENCE [LARGE SCALE GENOMIC DNA]</scope>
    <source>
        <strain evidence="1 2">OD-Hann</strain>
    </source>
</reference>
<proteinExistence type="predicted"/>
<evidence type="ECO:0000313" key="1">
    <source>
        <dbReference type="EMBL" id="KHJ76589.1"/>
    </source>
</evidence>
<gene>
    <name evidence="1" type="ORF">OESDEN_23791</name>
</gene>
<dbReference type="AlphaFoldDB" id="A0A0B1RV91"/>
<organism evidence="1 2">
    <name type="scientific">Oesophagostomum dentatum</name>
    <name type="common">Nodular worm</name>
    <dbReference type="NCBI Taxonomy" id="61180"/>
    <lineage>
        <taxon>Eukaryota</taxon>
        <taxon>Metazoa</taxon>
        <taxon>Ecdysozoa</taxon>
        <taxon>Nematoda</taxon>
        <taxon>Chromadorea</taxon>
        <taxon>Rhabditida</taxon>
        <taxon>Rhabditina</taxon>
        <taxon>Rhabditomorpha</taxon>
        <taxon>Strongyloidea</taxon>
        <taxon>Strongylidae</taxon>
        <taxon>Oesophagostomum</taxon>
    </lineage>
</organism>
<name>A0A0B1RV91_OESDE</name>
<dbReference type="EMBL" id="KN611605">
    <property type="protein sequence ID" value="KHJ76589.1"/>
    <property type="molecule type" value="Genomic_DNA"/>
</dbReference>
<accession>A0A0B1RV91</accession>
<dbReference type="Proteomes" id="UP000053660">
    <property type="component" value="Unassembled WGS sequence"/>
</dbReference>
<protein>
    <submittedName>
        <fullName evidence="1">Uncharacterized protein</fullName>
    </submittedName>
</protein>
<feature type="non-terminal residue" evidence="1">
    <location>
        <position position="1"/>
    </location>
</feature>
<evidence type="ECO:0000313" key="2">
    <source>
        <dbReference type="Proteomes" id="UP000053660"/>
    </source>
</evidence>
<keyword evidence="2" id="KW-1185">Reference proteome</keyword>